<name>A0A067DKW8_CITSI</name>
<reference evidence="1 2" key="1">
    <citation type="submission" date="2014-04" db="EMBL/GenBank/DDBJ databases">
        <authorList>
            <consortium name="International Citrus Genome Consortium"/>
            <person name="Gmitter F."/>
            <person name="Chen C."/>
            <person name="Farmerie W."/>
            <person name="Harkins T."/>
            <person name="Desany B."/>
            <person name="Mohiuddin M."/>
            <person name="Kodira C."/>
            <person name="Borodovsky M."/>
            <person name="Lomsadze A."/>
            <person name="Burns P."/>
            <person name="Jenkins J."/>
            <person name="Prochnik S."/>
            <person name="Shu S."/>
            <person name="Chapman J."/>
            <person name="Pitluck S."/>
            <person name="Schmutz J."/>
            <person name="Rokhsar D."/>
        </authorList>
    </citation>
    <scope>NUCLEOTIDE SEQUENCE</scope>
</reference>
<dbReference type="EMBL" id="KK785366">
    <property type="protein sequence ID" value="KDO43639.1"/>
    <property type="molecule type" value="Genomic_DNA"/>
</dbReference>
<accession>A0A067DKW8</accession>
<proteinExistence type="predicted"/>
<organism evidence="1 2">
    <name type="scientific">Citrus sinensis</name>
    <name type="common">Sweet orange</name>
    <name type="synonym">Citrus aurantium var. sinensis</name>
    <dbReference type="NCBI Taxonomy" id="2711"/>
    <lineage>
        <taxon>Eukaryota</taxon>
        <taxon>Viridiplantae</taxon>
        <taxon>Streptophyta</taxon>
        <taxon>Embryophyta</taxon>
        <taxon>Tracheophyta</taxon>
        <taxon>Spermatophyta</taxon>
        <taxon>Magnoliopsida</taxon>
        <taxon>eudicotyledons</taxon>
        <taxon>Gunneridae</taxon>
        <taxon>Pentapetalae</taxon>
        <taxon>rosids</taxon>
        <taxon>malvids</taxon>
        <taxon>Sapindales</taxon>
        <taxon>Rutaceae</taxon>
        <taxon>Aurantioideae</taxon>
        <taxon>Citrus</taxon>
    </lineage>
</organism>
<sequence>MKMMLMRRRLACCTRDRGLSLDFDEQQD</sequence>
<feature type="non-terminal residue" evidence="1">
    <location>
        <position position="28"/>
    </location>
</feature>
<evidence type="ECO:0000313" key="2">
    <source>
        <dbReference type="Proteomes" id="UP000027120"/>
    </source>
</evidence>
<evidence type="ECO:0000313" key="1">
    <source>
        <dbReference type="EMBL" id="KDO43639.1"/>
    </source>
</evidence>
<keyword evidence="2" id="KW-1185">Reference proteome</keyword>
<dbReference type="Proteomes" id="UP000027120">
    <property type="component" value="Unassembled WGS sequence"/>
</dbReference>
<dbReference type="AlphaFoldDB" id="A0A067DKW8"/>
<gene>
    <name evidence="1" type="ORF">CISIN_1g0160742mg</name>
</gene>
<protein>
    <submittedName>
        <fullName evidence="1">Uncharacterized protein</fullName>
    </submittedName>
</protein>